<feature type="compositionally biased region" description="Polar residues" evidence="3">
    <location>
        <begin position="64"/>
        <end position="73"/>
    </location>
</feature>
<dbReference type="PANTHER" id="PTHR22792:SF132">
    <property type="entry name" value="LA-RELATED PROTEIN 1"/>
    <property type="match status" value="1"/>
</dbReference>
<feature type="compositionally biased region" description="Polar residues" evidence="3">
    <location>
        <begin position="1"/>
        <end position="19"/>
    </location>
</feature>
<keyword evidence="6" id="KW-1185">Reference proteome</keyword>
<feature type="region of interest" description="Disordered" evidence="3">
    <location>
        <begin position="483"/>
        <end position="539"/>
    </location>
</feature>
<evidence type="ECO:0000256" key="3">
    <source>
        <dbReference type="SAM" id="MobiDB-lite"/>
    </source>
</evidence>
<dbReference type="InterPro" id="IPR045180">
    <property type="entry name" value="La_dom_prot"/>
</dbReference>
<gene>
    <name evidence="5" type="ORF">LITE_LOCUS7680</name>
</gene>
<dbReference type="SMART" id="SM00715">
    <property type="entry name" value="LA"/>
    <property type="match status" value="1"/>
</dbReference>
<feature type="compositionally biased region" description="Polar residues" evidence="3">
    <location>
        <begin position="208"/>
        <end position="229"/>
    </location>
</feature>
<evidence type="ECO:0000256" key="2">
    <source>
        <dbReference type="PROSITE-ProRule" id="PRU00332"/>
    </source>
</evidence>
<dbReference type="PROSITE" id="PS50961">
    <property type="entry name" value="HTH_LA"/>
    <property type="match status" value="1"/>
</dbReference>
<dbReference type="CDD" id="cd07323">
    <property type="entry name" value="LAM"/>
    <property type="match status" value="1"/>
</dbReference>
<dbReference type="Pfam" id="PF05383">
    <property type="entry name" value="La"/>
    <property type="match status" value="1"/>
</dbReference>
<evidence type="ECO:0000313" key="6">
    <source>
        <dbReference type="Proteomes" id="UP001154282"/>
    </source>
</evidence>
<organism evidence="5 6">
    <name type="scientific">Linum tenue</name>
    <dbReference type="NCBI Taxonomy" id="586396"/>
    <lineage>
        <taxon>Eukaryota</taxon>
        <taxon>Viridiplantae</taxon>
        <taxon>Streptophyta</taxon>
        <taxon>Embryophyta</taxon>
        <taxon>Tracheophyta</taxon>
        <taxon>Spermatophyta</taxon>
        <taxon>Magnoliopsida</taxon>
        <taxon>eudicotyledons</taxon>
        <taxon>Gunneridae</taxon>
        <taxon>Pentapetalae</taxon>
        <taxon>rosids</taxon>
        <taxon>fabids</taxon>
        <taxon>Malpighiales</taxon>
        <taxon>Linaceae</taxon>
        <taxon>Linum</taxon>
    </lineage>
</organism>
<name>A0AAV0I5C2_9ROSI</name>
<dbReference type="Gene3D" id="1.10.10.10">
    <property type="entry name" value="Winged helix-like DNA-binding domain superfamily/Winged helix DNA-binding domain"/>
    <property type="match status" value="1"/>
</dbReference>
<feature type="compositionally biased region" description="Low complexity" evidence="3">
    <location>
        <begin position="42"/>
        <end position="61"/>
    </location>
</feature>
<dbReference type="EMBL" id="CAMGYJ010000003">
    <property type="protein sequence ID" value="CAI0392770.1"/>
    <property type="molecule type" value="Genomic_DNA"/>
</dbReference>
<dbReference type="GO" id="GO:0003723">
    <property type="term" value="F:RNA binding"/>
    <property type="evidence" value="ECO:0007669"/>
    <property type="project" value="UniProtKB-UniRule"/>
</dbReference>
<feature type="compositionally biased region" description="Basic and acidic residues" evidence="3">
    <location>
        <begin position="192"/>
        <end position="207"/>
    </location>
</feature>
<feature type="domain" description="HTH La-type RNA-binding" evidence="4">
    <location>
        <begin position="350"/>
        <end position="456"/>
    </location>
</feature>
<feature type="region of interest" description="Disordered" evidence="3">
    <location>
        <begin position="36"/>
        <end position="92"/>
    </location>
</feature>
<feature type="compositionally biased region" description="Polar residues" evidence="3">
    <location>
        <begin position="483"/>
        <end position="508"/>
    </location>
</feature>
<feature type="compositionally biased region" description="Low complexity" evidence="3">
    <location>
        <begin position="509"/>
        <end position="527"/>
    </location>
</feature>
<protein>
    <recommendedName>
        <fullName evidence="4">HTH La-type RNA-binding domain-containing protein</fullName>
    </recommendedName>
</protein>
<dbReference type="InterPro" id="IPR036390">
    <property type="entry name" value="WH_DNA-bd_sf"/>
</dbReference>
<dbReference type="GO" id="GO:0005737">
    <property type="term" value="C:cytoplasm"/>
    <property type="evidence" value="ECO:0007669"/>
    <property type="project" value="UniProtKB-ARBA"/>
</dbReference>
<keyword evidence="1 2" id="KW-0694">RNA-binding</keyword>
<comment type="caution">
    <text evidence="5">The sequence shown here is derived from an EMBL/GenBank/DDBJ whole genome shotgun (WGS) entry which is preliminary data.</text>
</comment>
<dbReference type="InterPro" id="IPR036388">
    <property type="entry name" value="WH-like_DNA-bd_sf"/>
</dbReference>
<sequence length="539" mass="58362">MENSGNNISQPQQLNNLQSRRAGKTAFVSSAWSHVVRGESETSSVAPLSPPAAVSSPTALSEQVLGSASSSSNTDDEICNGNAGKRPAWNVPSNGAVEIGPVMGAVSWPALSESARVSSKSSPPDGSSSAVPVSGGGPASSSPQRQVNNNATPNSTPNHTTPQRQRSIKPRNSAPSDGSYPQPLVVSQGHVAEVHHSNNPSPRDHGSRSSQLRSSNEQHSGQQRSSFRNRNGGGPHSRADGSYNHHSYGGGRRDQDRGNQDWNTHNRSFNGRDGHVQQPQRVTPRFVRHPPPPASTPFMGPAPVRPFGAPMGFPELASPLYYMTGPPPPQTLRGVPFVPGQIQPHAMFFPAPDFQLHSKIVAQIDYYFSNENLIRDTFLRQNMDEEGWVPIKLIAGFNKVSLSLAIRLFELCLMFLVSHLTDNIQFILDALRSSTVVEVQGDKVRRRHDWMRWLLPPSVQFPSAPSPSPQGLGKSNQEMLAGNVQNMSLEEVSGQSNARRQADIQSKAFQSRSSSGDFSSQPQPSSSHEGLDHFTSAKN</sequence>
<evidence type="ECO:0000313" key="5">
    <source>
        <dbReference type="EMBL" id="CAI0392770.1"/>
    </source>
</evidence>
<dbReference type="PANTHER" id="PTHR22792">
    <property type="entry name" value="LUPUS LA PROTEIN-RELATED"/>
    <property type="match status" value="1"/>
</dbReference>
<evidence type="ECO:0000259" key="4">
    <source>
        <dbReference type="PROSITE" id="PS50961"/>
    </source>
</evidence>
<dbReference type="SUPFAM" id="SSF46785">
    <property type="entry name" value="Winged helix' DNA-binding domain"/>
    <property type="match status" value="1"/>
</dbReference>
<feature type="compositionally biased region" description="Low complexity" evidence="3">
    <location>
        <begin position="117"/>
        <end position="143"/>
    </location>
</feature>
<accession>A0AAV0I5C2</accession>
<dbReference type="AlphaFoldDB" id="A0AAV0I5C2"/>
<feature type="region of interest" description="Disordered" evidence="3">
    <location>
        <begin position="114"/>
        <end position="278"/>
    </location>
</feature>
<dbReference type="Proteomes" id="UP001154282">
    <property type="component" value="Unassembled WGS sequence"/>
</dbReference>
<feature type="region of interest" description="Disordered" evidence="3">
    <location>
        <begin position="1"/>
        <end position="23"/>
    </location>
</feature>
<proteinExistence type="predicted"/>
<reference evidence="5" key="1">
    <citation type="submission" date="2022-08" db="EMBL/GenBank/DDBJ databases">
        <authorList>
            <person name="Gutierrez-Valencia J."/>
        </authorList>
    </citation>
    <scope>NUCLEOTIDE SEQUENCE</scope>
</reference>
<feature type="compositionally biased region" description="Polar residues" evidence="3">
    <location>
        <begin position="144"/>
        <end position="165"/>
    </location>
</feature>
<dbReference type="InterPro" id="IPR006630">
    <property type="entry name" value="La_HTH"/>
</dbReference>
<evidence type="ECO:0000256" key="1">
    <source>
        <dbReference type="ARBA" id="ARBA00022884"/>
    </source>
</evidence>